<comment type="catalytic activity">
    <reaction evidence="1">
        <text>a uridine in mRNA = a pseudouridine in mRNA</text>
        <dbReference type="Rhea" id="RHEA:56644"/>
        <dbReference type="Rhea" id="RHEA-COMP:14658"/>
        <dbReference type="Rhea" id="RHEA-COMP:14659"/>
        <dbReference type="ChEBI" id="CHEBI:65314"/>
        <dbReference type="ChEBI" id="CHEBI:65315"/>
    </reaction>
</comment>
<feature type="compositionally biased region" description="Acidic residues" evidence="16">
    <location>
        <begin position="67"/>
        <end position="77"/>
    </location>
</feature>
<dbReference type="InterPro" id="IPR041708">
    <property type="entry name" value="PUS1/PUS2-like"/>
</dbReference>
<evidence type="ECO:0000256" key="15">
    <source>
        <dbReference type="PIRSR" id="PIRSR641708-2"/>
    </source>
</evidence>
<evidence type="ECO:0000256" key="2">
    <source>
        <dbReference type="ARBA" id="ARBA00001832"/>
    </source>
</evidence>
<comment type="subcellular location">
    <subcellularLocation>
        <location evidence="3">Nucleus</location>
    </subcellularLocation>
</comment>
<keyword evidence="5" id="KW-0507">mRNA processing</keyword>
<evidence type="ECO:0000256" key="5">
    <source>
        <dbReference type="ARBA" id="ARBA00022664"/>
    </source>
</evidence>
<organism evidence="18 19">
    <name type="scientific">Exidia glandulosa HHB12029</name>
    <dbReference type="NCBI Taxonomy" id="1314781"/>
    <lineage>
        <taxon>Eukaryota</taxon>
        <taxon>Fungi</taxon>
        <taxon>Dikarya</taxon>
        <taxon>Basidiomycota</taxon>
        <taxon>Agaricomycotina</taxon>
        <taxon>Agaricomycetes</taxon>
        <taxon>Auriculariales</taxon>
        <taxon>Exidiaceae</taxon>
        <taxon>Exidia</taxon>
    </lineage>
</organism>
<keyword evidence="8" id="KW-0539">Nucleus</keyword>
<feature type="compositionally biased region" description="Low complexity" evidence="16">
    <location>
        <begin position="29"/>
        <end position="43"/>
    </location>
</feature>
<sequence length="483" mass="53320">MTSPPHKRDLATVTGDMDDPAAKRVRLGDSASSQPGPSTSSDAKGSKRGNGRFNGYKGKRRGRNDDPPAEETLEGAGEDTKSSKPRLPKRRCALLLGFCGTGYNGMQRQVGVPTIEADFFDALVKAGAISEDNADDPVKSQLHRAARTDAGVHAAGNVVSIKMSPDVPGVPDLVAHINGFLPPSIRLWSIVRTTNSFDAKSNCDSRKYTYIFPSHALLPPKPGTPLSAHTACDHAFWAGGDADDMSRKRQWRVPADQVDALRSTLARYKGTHNFHNFTIGKEFKDKTTQRFIRSIEVSEPAVRDGIEWISVLFHGQSFMLHQRKMIGAAVLVTRTSTPPTIIDELYGPQKVHVPQAPALGLLLEYPLFESYNKRVEDAPDRAPIDFEVHRAQLETFKEEKIYSEIREREAEQHVFDKWVRGVDTYVGNDFRWLGPSGKIPQEAVYIRGAKRVDAFKEPKKDTTAAVSDDEAEVAGKDLADMEG</sequence>
<evidence type="ECO:0000313" key="18">
    <source>
        <dbReference type="EMBL" id="KZW01266.1"/>
    </source>
</evidence>
<dbReference type="InterPro" id="IPR020103">
    <property type="entry name" value="PsdUridine_synth_cat_dom_sf"/>
</dbReference>
<name>A0A165NV30_EXIGL</name>
<evidence type="ECO:0000256" key="14">
    <source>
        <dbReference type="PIRSR" id="PIRSR641708-1"/>
    </source>
</evidence>
<dbReference type="Proteomes" id="UP000077266">
    <property type="component" value="Unassembled WGS sequence"/>
</dbReference>
<dbReference type="GO" id="GO:0031119">
    <property type="term" value="P:tRNA pseudouridine synthesis"/>
    <property type="evidence" value="ECO:0007669"/>
    <property type="project" value="InterPro"/>
</dbReference>
<evidence type="ECO:0000256" key="11">
    <source>
        <dbReference type="ARBA" id="ARBA00073968"/>
    </source>
</evidence>
<evidence type="ECO:0000259" key="17">
    <source>
        <dbReference type="Pfam" id="PF01416"/>
    </source>
</evidence>
<evidence type="ECO:0000256" key="1">
    <source>
        <dbReference type="ARBA" id="ARBA00001166"/>
    </source>
</evidence>
<evidence type="ECO:0000256" key="8">
    <source>
        <dbReference type="ARBA" id="ARBA00023242"/>
    </source>
</evidence>
<evidence type="ECO:0000256" key="12">
    <source>
        <dbReference type="ARBA" id="ARBA00079072"/>
    </source>
</evidence>
<dbReference type="PANTHER" id="PTHR11142">
    <property type="entry name" value="PSEUDOURIDYLATE SYNTHASE"/>
    <property type="match status" value="1"/>
</dbReference>
<comment type="catalytic activity">
    <reaction evidence="2">
        <text>uridine in snRNA = pseudouridine in snRNA</text>
        <dbReference type="Rhea" id="RHEA:51124"/>
        <dbReference type="Rhea" id="RHEA-COMP:12891"/>
        <dbReference type="Rhea" id="RHEA-COMP:12892"/>
        <dbReference type="ChEBI" id="CHEBI:65314"/>
        <dbReference type="ChEBI" id="CHEBI:65315"/>
    </reaction>
</comment>
<dbReference type="GO" id="GO:0003723">
    <property type="term" value="F:RNA binding"/>
    <property type="evidence" value="ECO:0007669"/>
    <property type="project" value="InterPro"/>
</dbReference>
<protein>
    <recommendedName>
        <fullName evidence="11">tRNA pseudouridine synthase 1</fullName>
    </recommendedName>
    <alternativeName>
        <fullName evidence="12">tRNA pseudouridylate synthase 1</fullName>
    </alternativeName>
    <alternativeName>
        <fullName evidence="13">tRNA-uridine isomerase 1</fullName>
    </alternativeName>
</protein>
<evidence type="ECO:0000256" key="6">
    <source>
        <dbReference type="ARBA" id="ARBA00022694"/>
    </source>
</evidence>
<dbReference type="InterPro" id="IPR020095">
    <property type="entry name" value="PsdUridine_synth_TruA_C"/>
</dbReference>
<keyword evidence="6" id="KW-0819">tRNA processing</keyword>
<dbReference type="Gene3D" id="3.30.70.660">
    <property type="entry name" value="Pseudouridine synthase I, catalytic domain, C-terminal subdomain"/>
    <property type="match status" value="1"/>
</dbReference>
<dbReference type="FunCoup" id="A0A165NV30">
    <property type="interactions" value="818"/>
</dbReference>
<evidence type="ECO:0000256" key="4">
    <source>
        <dbReference type="ARBA" id="ARBA00009375"/>
    </source>
</evidence>
<dbReference type="InterPro" id="IPR001406">
    <property type="entry name" value="PsdUridine_synth_TruA"/>
</dbReference>
<dbReference type="GO" id="GO:0031120">
    <property type="term" value="P:snRNA pseudouridine synthesis"/>
    <property type="evidence" value="ECO:0007669"/>
    <property type="project" value="UniProtKB-ARBA"/>
</dbReference>
<dbReference type="EMBL" id="KV425895">
    <property type="protein sequence ID" value="KZW01266.1"/>
    <property type="molecule type" value="Genomic_DNA"/>
</dbReference>
<dbReference type="FunFam" id="3.30.70.660:FF:000002">
    <property type="entry name" value="tRNA pseudouridine synthase"/>
    <property type="match status" value="1"/>
</dbReference>
<evidence type="ECO:0000256" key="10">
    <source>
        <dbReference type="ARBA" id="ARBA00053072"/>
    </source>
</evidence>
<dbReference type="OrthoDB" id="10256309at2759"/>
<gene>
    <name evidence="18" type="ORF">EXIGLDRAFT_719008</name>
</gene>
<dbReference type="FunFam" id="3.30.70.580:FF:000002">
    <property type="entry name" value="tRNA pseudouridine synthase"/>
    <property type="match status" value="1"/>
</dbReference>
<dbReference type="GO" id="GO:1990481">
    <property type="term" value="P:mRNA pseudouridine synthesis"/>
    <property type="evidence" value="ECO:0007669"/>
    <property type="project" value="TreeGrafter"/>
</dbReference>
<feature type="binding site" evidence="15">
    <location>
        <position position="208"/>
    </location>
    <ligand>
        <name>substrate</name>
    </ligand>
</feature>
<dbReference type="GO" id="GO:0009982">
    <property type="term" value="F:pseudouridine synthase activity"/>
    <property type="evidence" value="ECO:0007669"/>
    <property type="project" value="InterPro"/>
</dbReference>
<evidence type="ECO:0000256" key="7">
    <source>
        <dbReference type="ARBA" id="ARBA00023235"/>
    </source>
</evidence>
<feature type="region of interest" description="Disordered" evidence="16">
    <location>
        <begin position="457"/>
        <end position="483"/>
    </location>
</feature>
<evidence type="ECO:0000256" key="13">
    <source>
        <dbReference type="ARBA" id="ARBA00080858"/>
    </source>
</evidence>
<dbReference type="InterPro" id="IPR020097">
    <property type="entry name" value="PsdUridine_synth_TruA_a/b_dom"/>
</dbReference>
<dbReference type="AlphaFoldDB" id="A0A165NV30"/>
<accession>A0A165NV30</accession>
<proteinExistence type="inferred from homology"/>
<dbReference type="GO" id="GO:0005634">
    <property type="term" value="C:nucleus"/>
    <property type="evidence" value="ECO:0007669"/>
    <property type="project" value="UniProtKB-SubCell"/>
</dbReference>
<dbReference type="SUPFAM" id="SSF55120">
    <property type="entry name" value="Pseudouridine synthase"/>
    <property type="match status" value="1"/>
</dbReference>
<feature type="compositionally biased region" description="Basic and acidic residues" evidence="16">
    <location>
        <begin position="1"/>
        <end position="10"/>
    </location>
</feature>
<comment type="similarity">
    <text evidence="4">Belongs to the tRNA pseudouridine synthase TruA family.</text>
</comment>
<dbReference type="InParanoid" id="A0A165NV30"/>
<dbReference type="InterPro" id="IPR020094">
    <property type="entry name" value="TruA/RsuA/RluB/E/F_N"/>
</dbReference>
<evidence type="ECO:0000256" key="16">
    <source>
        <dbReference type="SAM" id="MobiDB-lite"/>
    </source>
</evidence>
<dbReference type="CDD" id="cd02568">
    <property type="entry name" value="PseudoU_synth_PUS1_PUS2"/>
    <property type="match status" value="1"/>
</dbReference>
<dbReference type="STRING" id="1314781.A0A165NV30"/>
<keyword evidence="19" id="KW-1185">Reference proteome</keyword>
<feature type="domain" description="Pseudouridine synthase I TruA alpha/beta" evidence="17">
    <location>
        <begin position="267"/>
        <end position="364"/>
    </location>
</feature>
<keyword evidence="7" id="KW-0413">Isomerase</keyword>
<dbReference type="PANTHER" id="PTHR11142:SF4">
    <property type="entry name" value="PSEUDOURIDYLATE SYNTHASE 1 HOMOLOG"/>
    <property type="match status" value="1"/>
</dbReference>
<evidence type="ECO:0000313" key="19">
    <source>
        <dbReference type="Proteomes" id="UP000077266"/>
    </source>
</evidence>
<feature type="compositionally biased region" description="Basic and acidic residues" evidence="16">
    <location>
        <begin position="473"/>
        <end position="483"/>
    </location>
</feature>
<feature type="active site" description="Nucleophile" evidence="14">
    <location>
        <position position="149"/>
    </location>
</feature>
<comment type="catalytic activity">
    <reaction evidence="9">
        <text>a uridine in tRNA = a pseudouridine in tRNA</text>
        <dbReference type="Rhea" id="RHEA:54572"/>
        <dbReference type="Rhea" id="RHEA-COMP:13339"/>
        <dbReference type="Rhea" id="RHEA-COMP:13934"/>
        <dbReference type="ChEBI" id="CHEBI:65314"/>
        <dbReference type="ChEBI" id="CHEBI:65315"/>
    </reaction>
</comment>
<dbReference type="Gene3D" id="3.30.70.580">
    <property type="entry name" value="Pseudouridine synthase I, catalytic domain, N-terminal subdomain"/>
    <property type="match status" value="1"/>
</dbReference>
<dbReference type="Pfam" id="PF01416">
    <property type="entry name" value="PseudoU_synth_1"/>
    <property type="match status" value="1"/>
</dbReference>
<dbReference type="GO" id="GO:0006397">
    <property type="term" value="P:mRNA processing"/>
    <property type="evidence" value="ECO:0007669"/>
    <property type="project" value="UniProtKB-KW"/>
</dbReference>
<evidence type="ECO:0000256" key="9">
    <source>
        <dbReference type="ARBA" id="ARBA00036943"/>
    </source>
</evidence>
<evidence type="ECO:0000256" key="3">
    <source>
        <dbReference type="ARBA" id="ARBA00004123"/>
    </source>
</evidence>
<reference evidence="18 19" key="1">
    <citation type="journal article" date="2016" name="Mol. Biol. Evol.">
        <title>Comparative Genomics of Early-Diverging Mushroom-Forming Fungi Provides Insights into the Origins of Lignocellulose Decay Capabilities.</title>
        <authorList>
            <person name="Nagy L.G."/>
            <person name="Riley R."/>
            <person name="Tritt A."/>
            <person name="Adam C."/>
            <person name="Daum C."/>
            <person name="Floudas D."/>
            <person name="Sun H."/>
            <person name="Yadav J.S."/>
            <person name="Pangilinan J."/>
            <person name="Larsson K.H."/>
            <person name="Matsuura K."/>
            <person name="Barry K."/>
            <person name="Labutti K."/>
            <person name="Kuo R."/>
            <person name="Ohm R.A."/>
            <person name="Bhattacharya S.S."/>
            <person name="Shirouzu T."/>
            <person name="Yoshinaga Y."/>
            <person name="Martin F.M."/>
            <person name="Grigoriev I.V."/>
            <person name="Hibbett D.S."/>
        </authorList>
    </citation>
    <scope>NUCLEOTIDE SEQUENCE [LARGE SCALE GENOMIC DNA]</scope>
    <source>
        <strain evidence="18 19">HHB12029</strain>
    </source>
</reference>
<feature type="region of interest" description="Disordered" evidence="16">
    <location>
        <begin position="1"/>
        <end position="86"/>
    </location>
</feature>
<dbReference type="NCBIfam" id="TIGR00071">
    <property type="entry name" value="hisT_truA"/>
    <property type="match status" value="1"/>
</dbReference>
<comment type="function">
    <text evidence="10">Formation of pseudouridine at positions 27 and 28 in the anticodon stem and loop of transfer RNAs; at positions 34 and 36 of intron-containing precursor tRNA(Ile) and at position 35 in the intron-containing tRNA(Tyr). Catalyzes pseudouridylation at position 44 in U2 snRNA. Also catalyzes pseudouridylation of mRNAs.</text>
</comment>